<dbReference type="PANTHER" id="PTHR30426">
    <property type="entry name" value="4-HYDROXY-3-METHYLBUT-2-ENYL DIPHOSPHATE REDUCTASE"/>
    <property type="match status" value="1"/>
</dbReference>
<keyword evidence="2" id="KW-0004">4Fe-4S</keyword>
<keyword evidence="3" id="KW-0479">Metal-binding</keyword>
<sequence length="460" mass="47769">MNRSLRRRQLRTTGIGPGELLVATGFTDPEHGPVRCAAAPAVAAAAQRACTPHRTGRATGTRTARRVRLAPAPTSHDTTGDAVLSTASYLDRQGRAAGFAVAAHLGDPAALAVAEQVMDRWFQTLRSRRLVLAGADPMCWGGRRAVELIGAALKERRTPVYMLDRPIADQHHLQALLDRGAITVDDLHHVPPGATVAFTAPGASLAARAEAAARGLDVLDCTCPLAAAAQADVRAYADRGDTVVVIGHRRHAASAALTGQAAESVVRVADLDDVAGLGRDAAGPHTGRPIDPARVSFVVQTGTPIEQAAPIIAALRARFPRLRGHHYDALCYAASDRAATIRAAATASDLMLVAGSARPSDARDPDTDTVTAEAARTGTPVHIIGDAGDLRAEWVAGADTIGLATTRAAPAGLPSEITAVLAGLGPLTVVTQRTGTRTTDPDPDRHDDAIGAGDRPFPAH</sequence>
<dbReference type="RefSeq" id="WP_131896313.1">
    <property type="nucleotide sequence ID" value="NZ_SMKU01000121.1"/>
</dbReference>
<evidence type="ECO:0000256" key="6">
    <source>
        <dbReference type="SAM" id="MobiDB-lite"/>
    </source>
</evidence>
<feature type="compositionally biased region" description="Basic and acidic residues" evidence="6">
    <location>
        <begin position="439"/>
        <end position="449"/>
    </location>
</feature>
<dbReference type="GO" id="GO:0051745">
    <property type="term" value="F:4-hydroxy-3-methylbut-2-enyl diphosphate reductase activity"/>
    <property type="evidence" value="ECO:0007669"/>
    <property type="project" value="InterPro"/>
</dbReference>
<keyword evidence="8" id="KW-1185">Reference proteome</keyword>
<organism evidence="7 8">
    <name type="scientific">Actinomadura rubrisoli</name>
    <dbReference type="NCBI Taxonomy" id="2530368"/>
    <lineage>
        <taxon>Bacteria</taxon>
        <taxon>Bacillati</taxon>
        <taxon>Actinomycetota</taxon>
        <taxon>Actinomycetes</taxon>
        <taxon>Streptosporangiales</taxon>
        <taxon>Thermomonosporaceae</taxon>
        <taxon>Actinomadura</taxon>
    </lineage>
</organism>
<dbReference type="Pfam" id="PF02401">
    <property type="entry name" value="LYTB"/>
    <property type="match status" value="1"/>
</dbReference>
<evidence type="ECO:0008006" key="9">
    <source>
        <dbReference type="Google" id="ProtNLM"/>
    </source>
</evidence>
<comment type="caution">
    <text evidence="7">The sequence shown here is derived from an EMBL/GenBank/DDBJ whole genome shotgun (WGS) entry which is preliminary data.</text>
</comment>
<dbReference type="Gene3D" id="3.40.1010.20">
    <property type="entry name" value="4-hydroxy-3-methylbut-2-enyl diphosphate reductase, catalytic domain"/>
    <property type="match status" value="2"/>
</dbReference>
<dbReference type="GO" id="GO:0051539">
    <property type="term" value="F:4 iron, 4 sulfur cluster binding"/>
    <property type="evidence" value="ECO:0007669"/>
    <property type="project" value="UniProtKB-KW"/>
</dbReference>
<protein>
    <recommendedName>
        <fullName evidence="9">4-hydroxy-3-methylbut-2-enyl diphosphate reductase</fullName>
    </recommendedName>
</protein>
<accession>A0A4R5B8Q5</accession>
<dbReference type="AlphaFoldDB" id="A0A4R5B8Q5"/>
<dbReference type="Proteomes" id="UP000294513">
    <property type="component" value="Unassembled WGS sequence"/>
</dbReference>
<reference evidence="7 8" key="1">
    <citation type="submission" date="2019-03" db="EMBL/GenBank/DDBJ databases">
        <title>Draft genome sequences of novel Actinobacteria.</title>
        <authorList>
            <person name="Sahin N."/>
            <person name="Ay H."/>
            <person name="Saygin H."/>
        </authorList>
    </citation>
    <scope>NUCLEOTIDE SEQUENCE [LARGE SCALE GENOMIC DNA]</scope>
    <source>
        <strain evidence="7 8">H3C3</strain>
    </source>
</reference>
<evidence type="ECO:0000256" key="1">
    <source>
        <dbReference type="ARBA" id="ARBA00001966"/>
    </source>
</evidence>
<feature type="region of interest" description="Disordered" evidence="6">
    <location>
        <begin position="432"/>
        <end position="460"/>
    </location>
</feature>
<dbReference type="PANTHER" id="PTHR30426:SF0">
    <property type="entry name" value="4-HYDROXY-3-METHYLBUT-2-ENYL DIPHOSPHATE REDUCTASE"/>
    <property type="match status" value="1"/>
</dbReference>
<keyword evidence="4" id="KW-0408">Iron</keyword>
<dbReference type="InterPro" id="IPR003451">
    <property type="entry name" value="LytB/IspH"/>
</dbReference>
<dbReference type="OrthoDB" id="3627470at2"/>
<evidence type="ECO:0000313" key="8">
    <source>
        <dbReference type="Proteomes" id="UP000294513"/>
    </source>
</evidence>
<dbReference type="GO" id="GO:0019288">
    <property type="term" value="P:isopentenyl diphosphate biosynthetic process, methylerythritol 4-phosphate pathway"/>
    <property type="evidence" value="ECO:0007669"/>
    <property type="project" value="InterPro"/>
</dbReference>
<dbReference type="EMBL" id="SMKU01000121">
    <property type="protein sequence ID" value="TDD82688.1"/>
    <property type="molecule type" value="Genomic_DNA"/>
</dbReference>
<evidence type="ECO:0000256" key="4">
    <source>
        <dbReference type="ARBA" id="ARBA00023004"/>
    </source>
</evidence>
<dbReference type="GO" id="GO:0046872">
    <property type="term" value="F:metal ion binding"/>
    <property type="evidence" value="ECO:0007669"/>
    <property type="project" value="UniProtKB-KW"/>
</dbReference>
<evidence type="ECO:0000256" key="3">
    <source>
        <dbReference type="ARBA" id="ARBA00022723"/>
    </source>
</evidence>
<proteinExistence type="predicted"/>
<evidence type="ECO:0000256" key="2">
    <source>
        <dbReference type="ARBA" id="ARBA00022485"/>
    </source>
</evidence>
<evidence type="ECO:0000313" key="7">
    <source>
        <dbReference type="EMBL" id="TDD82688.1"/>
    </source>
</evidence>
<dbReference type="GO" id="GO:0050992">
    <property type="term" value="P:dimethylallyl diphosphate biosynthetic process"/>
    <property type="evidence" value="ECO:0007669"/>
    <property type="project" value="InterPro"/>
</dbReference>
<evidence type="ECO:0000256" key="5">
    <source>
        <dbReference type="ARBA" id="ARBA00023014"/>
    </source>
</evidence>
<comment type="cofactor">
    <cofactor evidence="1">
        <name>[4Fe-4S] cluster</name>
        <dbReference type="ChEBI" id="CHEBI:49883"/>
    </cofactor>
</comment>
<dbReference type="Gene3D" id="3.40.50.11270">
    <property type="match status" value="1"/>
</dbReference>
<keyword evidence="5" id="KW-0411">Iron-sulfur</keyword>
<name>A0A4R5B8Q5_9ACTN</name>
<gene>
    <name evidence="7" type="ORF">E1298_22365</name>
</gene>